<sequence>MAKIPDNSPSSLNTNASNNSKRSDRIYLTLHLHLPSPQPGSGSSATPVRVKDKAKYQPTLFPRCHLKRIIIDSLTKQLLDTNPASVPIATLLAVASSGVWASTTHTVST</sequence>
<evidence type="ECO:0000313" key="3">
    <source>
        <dbReference type="Proteomes" id="UP000017559"/>
    </source>
</evidence>
<accession>V2WWS5</accession>
<protein>
    <submittedName>
        <fullName evidence="2">Uncharacterized protein</fullName>
    </submittedName>
</protein>
<reference evidence="2 3" key="1">
    <citation type="journal article" date="2014" name="BMC Genomics">
        <title>Genome and secretome analysis of the hemibiotrophic fungal pathogen, Moniliophthora roreri, which causes frosty pod rot disease of cacao: mechanisms of the biotrophic and necrotrophic phases.</title>
        <authorList>
            <person name="Meinhardt L.W."/>
            <person name="Costa G.G.L."/>
            <person name="Thomazella D.P.T."/>
            <person name="Teixeira P.J.P.L."/>
            <person name="Carazzolle M.F."/>
            <person name="Schuster S.C."/>
            <person name="Carlson J.E."/>
            <person name="Guiltinan M.J."/>
            <person name="Mieczkowski P."/>
            <person name="Farmer A."/>
            <person name="Ramaraj T."/>
            <person name="Crozier J."/>
            <person name="Davis R.E."/>
            <person name="Shao J."/>
            <person name="Melnick R.L."/>
            <person name="Pereira G.A.G."/>
            <person name="Bailey B.A."/>
        </authorList>
    </citation>
    <scope>NUCLEOTIDE SEQUENCE [LARGE SCALE GENOMIC DNA]</scope>
    <source>
        <strain evidence="2 3">MCA 2997</strain>
    </source>
</reference>
<gene>
    <name evidence="2" type="ORF">Moror_13319</name>
</gene>
<dbReference type="AlphaFoldDB" id="V2WWS5"/>
<dbReference type="KEGG" id="mrr:Moror_13319"/>
<dbReference type="Proteomes" id="UP000017559">
    <property type="component" value="Unassembled WGS sequence"/>
</dbReference>
<name>V2WWS5_MONRO</name>
<comment type="caution">
    <text evidence="2">The sequence shown here is derived from an EMBL/GenBank/DDBJ whole genome shotgun (WGS) entry which is preliminary data.</text>
</comment>
<evidence type="ECO:0000256" key="1">
    <source>
        <dbReference type="SAM" id="MobiDB-lite"/>
    </source>
</evidence>
<organism evidence="2 3">
    <name type="scientific">Moniliophthora roreri (strain MCA 2997)</name>
    <name type="common">Cocoa frosty pod rot fungus</name>
    <name type="synonym">Crinipellis roreri</name>
    <dbReference type="NCBI Taxonomy" id="1381753"/>
    <lineage>
        <taxon>Eukaryota</taxon>
        <taxon>Fungi</taxon>
        <taxon>Dikarya</taxon>
        <taxon>Basidiomycota</taxon>
        <taxon>Agaricomycotina</taxon>
        <taxon>Agaricomycetes</taxon>
        <taxon>Agaricomycetidae</taxon>
        <taxon>Agaricales</taxon>
        <taxon>Marasmiineae</taxon>
        <taxon>Marasmiaceae</taxon>
        <taxon>Moniliophthora</taxon>
    </lineage>
</organism>
<feature type="region of interest" description="Disordered" evidence="1">
    <location>
        <begin position="1"/>
        <end position="21"/>
    </location>
</feature>
<dbReference type="HOGENOM" id="CLU_2184630_0_0_1"/>
<feature type="compositionally biased region" description="Polar residues" evidence="1">
    <location>
        <begin position="7"/>
        <end position="20"/>
    </location>
</feature>
<dbReference type="EMBL" id="AWSO01001260">
    <property type="protein sequence ID" value="ESK84620.1"/>
    <property type="molecule type" value="Genomic_DNA"/>
</dbReference>
<keyword evidence="3" id="KW-1185">Reference proteome</keyword>
<proteinExistence type="predicted"/>
<evidence type="ECO:0000313" key="2">
    <source>
        <dbReference type="EMBL" id="ESK84620.1"/>
    </source>
</evidence>